<reference evidence="7" key="1">
    <citation type="submission" date="2019-10" db="EMBL/GenBank/DDBJ databases">
        <title>Short sand fly seasons in Tbilisi, Georgia, hinder development of host immunity to saliva of the visceral leishmaniasis vector Phlebotomus kandelakii.</title>
        <authorList>
            <person name="Oliveira F."/>
            <person name="Giorgobiani E."/>
            <person name="Guimaraes-Costa A.B."/>
            <person name="Abdeladhim M."/>
            <person name="Oristian J."/>
            <person name="Tskhvaradze L."/>
            <person name="Tsertsvadze N."/>
            <person name="Zakalashvili M."/>
            <person name="Valenzuela J.G."/>
            <person name="Kamhawi S."/>
        </authorList>
    </citation>
    <scope>NUCLEOTIDE SEQUENCE</scope>
    <source>
        <strain evidence="7">Wild-capture in Tbilisi</strain>
        <tissue evidence="7">Salivary glands</tissue>
    </source>
</reference>
<dbReference type="FunFam" id="1.10.30.10:FF:000007">
    <property type="entry name" value="Transcription factor SOX"/>
    <property type="match status" value="1"/>
</dbReference>
<protein>
    <submittedName>
        <fullName evidence="7">Putative transcription factor sox-4-like protein</fullName>
    </submittedName>
</protein>
<evidence type="ECO:0000256" key="4">
    <source>
        <dbReference type="PROSITE-ProRule" id="PRU00267"/>
    </source>
</evidence>
<dbReference type="Gene3D" id="1.10.30.10">
    <property type="entry name" value="High mobility group box domain"/>
    <property type="match status" value="1"/>
</dbReference>
<evidence type="ECO:0000256" key="1">
    <source>
        <dbReference type="ARBA" id="ARBA00004123"/>
    </source>
</evidence>
<dbReference type="GO" id="GO:0030182">
    <property type="term" value="P:neuron differentiation"/>
    <property type="evidence" value="ECO:0007669"/>
    <property type="project" value="TreeGrafter"/>
</dbReference>
<dbReference type="CDD" id="cd22029">
    <property type="entry name" value="HMG-box_SoxC"/>
    <property type="match status" value="1"/>
</dbReference>
<organism evidence="7">
    <name type="scientific">Phlebotomus kandelakii</name>
    <dbReference type="NCBI Taxonomy" id="1109342"/>
    <lineage>
        <taxon>Eukaryota</taxon>
        <taxon>Metazoa</taxon>
        <taxon>Ecdysozoa</taxon>
        <taxon>Arthropoda</taxon>
        <taxon>Hexapoda</taxon>
        <taxon>Insecta</taxon>
        <taxon>Pterygota</taxon>
        <taxon>Neoptera</taxon>
        <taxon>Endopterygota</taxon>
        <taxon>Diptera</taxon>
        <taxon>Nematocera</taxon>
        <taxon>Psychodoidea</taxon>
        <taxon>Psychodidae</taxon>
        <taxon>Phlebotomus</taxon>
        <taxon>Larroussius</taxon>
    </lineage>
</organism>
<feature type="domain" description="HMG box" evidence="6">
    <location>
        <begin position="60"/>
        <end position="128"/>
    </location>
</feature>
<name>A0A6B2EKW9_9DIPT</name>
<keyword evidence="3 4" id="KW-0539">Nucleus</keyword>
<evidence type="ECO:0000313" key="7">
    <source>
        <dbReference type="EMBL" id="NBJ62598.1"/>
    </source>
</evidence>
<dbReference type="AlphaFoldDB" id="A0A6B2EKW9"/>
<dbReference type="GO" id="GO:0000978">
    <property type="term" value="F:RNA polymerase II cis-regulatory region sequence-specific DNA binding"/>
    <property type="evidence" value="ECO:0007669"/>
    <property type="project" value="TreeGrafter"/>
</dbReference>
<dbReference type="SMART" id="SM00398">
    <property type="entry name" value="HMG"/>
    <property type="match status" value="1"/>
</dbReference>
<dbReference type="GO" id="GO:0005634">
    <property type="term" value="C:nucleus"/>
    <property type="evidence" value="ECO:0007669"/>
    <property type="project" value="UniProtKB-SubCell"/>
</dbReference>
<dbReference type="EMBL" id="GIFK01004895">
    <property type="protein sequence ID" value="NBJ62598.1"/>
    <property type="molecule type" value="Transcribed_RNA"/>
</dbReference>
<dbReference type="InterPro" id="IPR036910">
    <property type="entry name" value="HMG_box_dom_sf"/>
</dbReference>
<dbReference type="PANTHER" id="PTHR10270:SF323">
    <property type="entry name" value="TRANSCRIPTION FACTOR SOX-14-RELATED"/>
    <property type="match status" value="1"/>
</dbReference>
<evidence type="ECO:0000256" key="5">
    <source>
        <dbReference type="SAM" id="MobiDB-lite"/>
    </source>
</evidence>
<proteinExistence type="predicted"/>
<feature type="region of interest" description="Disordered" evidence="5">
    <location>
        <begin position="122"/>
        <end position="192"/>
    </location>
</feature>
<dbReference type="SUPFAM" id="SSF47095">
    <property type="entry name" value="HMG-box"/>
    <property type="match status" value="1"/>
</dbReference>
<dbReference type="Pfam" id="PF00505">
    <property type="entry name" value="HMG_box"/>
    <property type="match status" value="1"/>
</dbReference>
<dbReference type="PROSITE" id="PS50118">
    <property type="entry name" value="HMG_BOX_2"/>
    <property type="match status" value="1"/>
</dbReference>
<dbReference type="GO" id="GO:0007420">
    <property type="term" value="P:brain development"/>
    <property type="evidence" value="ECO:0007669"/>
    <property type="project" value="TreeGrafter"/>
</dbReference>
<feature type="compositionally biased region" description="Basic residues" evidence="5">
    <location>
        <begin position="52"/>
        <end position="62"/>
    </location>
</feature>
<feature type="compositionally biased region" description="Low complexity" evidence="5">
    <location>
        <begin position="138"/>
        <end position="165"/>
    </location>
</feature>
<evidence type="ECO:0000256" key="3">
    <source>
        <dbReference type="ARBA" id="ARBA00023242"/>
    </source>
</evidence>
<dbReference type="PANTHER" id="PTHR10270">
    <property type="entry name" value="SOX TRANSCRIPTION FACTOR"/>
    <property type="match status" value="1"/>
</dbReference>
<dbReference type="GO" id="GO:0000122">
    <property type="term" value="P:negative regulation of transcription by RNA polymerase II"/>
    <property type="evidence" value="ECO:0007669"/>
    <property type="project" value="TreeGrafter"/>
</dbReference>
<dbReference type="InterPro" id="IPR009071">
    <property type="entry name" value="HMG_box_dom"/>
</dbReference>
<keyword evidence="2 4" id="KW-0238">DNA-binding</keyword>
<evidence type="ECO:0000256" key="2">
    <source>
        <dbReference type="ARBA" id="ARBA00023125"/>
    </source>
</evidence>
<feature type="region of interest" description="Disordered" evidence="5">
    <location>
        <begin position="41"/>
        <end position="63"/>
    </location>
</feature>
<dbReference type="GO" id="GO:0001228">
    <property type="term" value="F:DNA-binding transcription activator activity, RNA polymerase II-specific"/>
    <property type="evidence" value="ECO:0007669"/>
    <property type="project" value="TreeGrafter"/>
</dbReference>
<feature type="DNA-binding region" description="HMG box" evidence="4">
    <location>
        <begin position="60"/>
        <end position="128"/>
    </location>
</feature>
<dbReference type="InterPro" id="IPR050140">
    <property type="entry name" value="SRY-related_HMG-box_TF-like"/>
</dbReference>
<comment type="subcellular location">
    <subcellularLocation>
        <location evidence="1">Nucleus</location>
    </subcellularLocation>
</comment>
<evidence type="ECO:0000259" key="6">
    <source>
        <dbReference type="PROSITE" id="PS50118"/>
    </source>
</evidence>
<accession>A0A6B2EKW9</accession>
<sequence>MVPQHSQEGNMTRTDIESTTAATDGLQHTRIVFGSQLVDKNSSTPYSDATKTKKHHPGHIKRPMNPFMVWSQIERRKITEVTPDMHNAEISKNLGARWKALSEEEKKPYIEEAERLRKLHLQEYPNYKYRPKKKQNKPTKSTPSASPTSVSASPTSTVSPARSPPLGVRKATRRNSQRAKNDTNNNSRSPAKMRIRLSPITELMRNGVATAANQAQTIYAINEPVTGPQVYSMDGNEHIPNSPESATFYEDSSLAVATDTQTDRMFDPEQRLFDNDTKMFLENDSFADTNDLLDTFCGEDKTNIAIDLMTRYIEVPSQKPTAYFYSNGTMYNGVTTKKFPDDIRPPSQCTGANGFEQDTLSELLTSNDANLNATICDKNQLNNNYHTEFSEIKQETDRAEIGAFSTIIEPMDFQIDPYDNLETNSSSSGSHLDFPYSDAETSKMLTDFDISMPMLFQS</sequence>